<dbReference type="InParanoid" id="J4WA70"/>
<evidence type="ECO:0000313" key="2">
    <source>
        <dbReference type="Proteomes" id="UP000002762"/>
    </source>
</evidence>
<organism evidence="1 2">
    <name type="scientific">Beauveria bassiana (strain ARSEF 2860)</name>
    <name type="common">White muscardine disease fungus</name>
    <name type="synonym">Tritirachium shiotae</name>
    <dbReference type="NCBI Taxonomy" id="655819"/>
    <lineage>
        <taxon>Eukaryota</taxon>
        <taxon>Fungi</taxon>
        <taxon>Dikarya</taxon>
        <taxon>Ascomycota</taxon>
        <taxon>Pezizomycotina</taxon>
        <taxon>Sordariomycetes</taxon>
        <taxon>Hypocreomycetidae</taxon>
        <taxon>Hypocreales</taxon>
        <taxon>Cordycipitaceae</taxon>
        <taxon>Beauveria</taxon>
    </lineage>
</organism>
<protein>
    <submittedName>
        <fullName evidence="1">Uncharacterized protein</fullName>
    </submittedName>
</protein>
<name>J4WA70_BEAB2</name>
<dbReference type="SUPFAM" id="SSF56973">
    <property type="entry name" value="Aerolisin/ETX pore-forming domain"/>
    <property type="match status" value="1"/>
</dbReference>
<keyword evidence="2" id="KW-1185">Reference proteome</keyword>
<dbReference type="EMBL" id="JH725157">
    <property type="protein sequence ID" value="EJP67055.1"/>
    <property type="molecule type" value="Genomic_DNA"/>
</dbReference>
<dbReference type="GeneID" id="19886641"/>
<sequence>MAITKSTTTLQVESKGWTVGAKISGSGGKKDVLGGGVELSASYSNTKTNSYTETKTVSHKAFCEPGYACRIETWTIHLSVYAKPAHWPYYQLWSFAYGYKDQSYLCFMEAELRDCNQFTDRLDQWCDPDKHGLLEGGGNWVTTHPQYYDIELKLPVYEENGFQPMSRVVLVSEPIAKRPRDGVSEVAEGVTLQAITEALEKGTKFQFLD</sequence>
<dbReference type="AlphaFoldDB" id="J4WA70"/>
<evidence type="ECO:0000313" key="1">
    <source>
        <dbReference type="EMBL" id="EJP67055.1"/>
    </source>
</evidence>
<dbReference type="Proteomes" id="UP000002762">
    <property type="component" value="Unassembled WGS sequence"/>
</dbReference>
<reference evidence="1 2" key="1">
    <citation type="journal article" date="2012" name="Sci. Rep.">
        <title>Genomic perspectives on the evolution of fungal entomopathogenicity in Beauveria bassiana.</title>
        <authorList>
            <person name="Xiao G."/>
            <person name="Ying S.H."/>
            <person name="Zheng P."/>
            <person name="Wang Z.L."/>
            <person name="Zhang S."/>
            <person name="Xie X.Q."/>
            <person name="Shang Y."/>
            <person name="St Leger R.J."/>
            <person name="Zhao G.P."/>
            <person name="Wang C."/>
            <person name="Feng M.G."/>
        </authorList>
    </citation>
    <scope>NUCLEOTIDE SEQUENCE [LARGE SCALE GENOMIC DNA]</scope>
    <source>
        <strain evidence="1 2">ARSEF 2860</strain>
    </source>
</reference>
<proteinExistence type="predicted"/>
<dbReference type="HOGENOM" id="CLU_1315195_0_0_1"/>
<dbReference type="Gene3D" id="2.170.15.10">
    <property type="entry name" value="Proaerolysin, chain A, domain 3"/>
    <property type="match status" value="1"/>
</dbReference>
<accession>J4WA70</accession>
<dbReference type="RefSeq" id="XP_008596948.1">
    <property type="nucleotide sequence ID" value="XM_008598726.1"/>
</dbReference>
<gene>
    <name evidence="1" type="ORF">BBA_03629</name>
</gene>